<evidence type="ECO:0000313" key="1">
    <source>
        <dbReference type="EMBL" id="MEJ8302761.1"/>
    </source>
</evidence>
<proteinExistence type="predicted"/>
<gene>
    <name evidence="1" type="ORF">WKI47_02410</name>
</gene>
<name>A0ACC6P773_9BACL</name>
<accession>A0ACC6P773</accession>
<keyword evidence="2" id="KW-1185">Reference proteome</keyword>
<sequence>MFRPITLRRTLILAAVCSTFLLSACTSEPQVSTVQTSSTENPTAAEWLQSEPDASLFQYEDTLYVADVSWINELELTRGDHLTDVLRQNKDGASFQNGDANLLEKATPIYRTKERNDILIVSTSTGDIRFLRLVEG</sequence>
<dbReference type="EMBL" id="JBBKAR010000004">
    <property type="protein sequence ID" value="MEJ8302761.1"/>
    <property type="molecule type" value="Genomic_DNA"/>
</dbReference>
<evidence type="ECO:0000313" key="2">
    <source>
        <dbReference type="Proteomes" id="UP001380953"/>
    </source>
</evidence>
<organism evidence="1 2">
    <name type="scientific">Saccharibacillus sacchari</name>
    <dbReference type="NCBI Taxonomy" id="456493"/>
    <lineage>
        <taxon>Bacteria</taxon>
        <taxon>Bacillati</taxon>
        <taxon>Bacillota</taxon>
        <taxon>Bacilli</taxon>
        <taxon>Bacillales</taxon>
        <taxon>Paenibacillaceae</taxon>
        <taxon>Saccharibacillus</taxon>
    </lineage>
</organism>
<comment type="caution">
    <text evidence="1">The sequence shown here is derived from an EMBL/GenBank/DDBJ whole genome shotgun (WGS) entry which is preliminary data.</text>
</comment>
<dbReference type="Proteomes" id="UP001380953">
    <property type="component" value="Unassembled WGS sequence"/>
</dbReference>
<reference evidence="1" key="1">
    <citation type="submission" date="2024-03" db="EMBL/GenBank/DDBJ databases">
        <title>Whole genome sequecning of epiphytes from Marcgravia umbellata leaves.</title>
        <authorList>
            <person name="Kumar G."/>
            <person name="Savka M.A."/>
        </authorList>
    </citation>
    <scope>NUCLEOTIDE SEQUENCE</scope>
    <source>
        <strain evidence="1">RIT_BL5</strain>
    </source>
</reference>
<protein>
    <submittedName>
        <fullName evidence="1">Uncharacterized protein</fullName>
    </submittedName>
</protein>